<dbReference type="EMBL" id="MPVP01000899">
    <property type="protein sequence ID" value="OMC82729.1"/>
    <property type="molecule type" value="Genomic_DNA"/>
</dbReference>
<proteinExistence type="predicted"/>
<feature type="non-terminal residue" evidence="1">
    <location>
        <position position="1"/>
    </location>
</feature>
<name>A0ABX3GFF0_9BACL</name>
<sequence>PTQPNPTQPNPYLSPCFSAVEEYRLISIILSARNFTGKMQELHPNPTNHYQPKVKHMLLTVNEREAMDSTFYEFKFSLLTIEGLFTIPYEHLFTN</sequence>
<evidence type="ECO:0000313" key="2">
    <source>
        <dbReference type="Proteomes" id="UP000187158"/>
    </source>
</evidence>
<dbReference type="Proteomes" id="UP000187158">
    <property type="component" value="Unassembled WGS sequence"/>
</dbReference>
<keyword evidence="2" id="KW-1185">Reference proteome</keyword>
<comment type="caution">
    <text evidence="1">The sequence shown here is derived from an EMBL/GenBank/DDBJ whole genome shotgun (WGS) entry which is preliminary data.</text>
</comment>
<protein>
    <submittedName>
        <fullName evidence="1">Uncharacterized protein</fullName>
    </submittedName>
</protein>
<reference evidence="1 2" key="1">
    <citation type="submission" date="2016-11" db="EMBL/GenBank/DDBJ databases">
        <title>Paenibacillus species isolates.</title>
        <authorList>
            <person name="Beno S.M."/>
        </authorList>
    </citation>
    <scope>NUCLEOTIDE SEQUENCE [LARGE SCALE GENOMIC DNA]</scope>
    <source>
        <strain evidence="1 2">FSL H7-0433</strain>
    </source>
</reference>
<gene>
    <name evidence="1" type="ORF">BSO21_35450</name>
</gene>
<dbReference type="RefSeq" id="WP_218641512.1">
    <property type="nucleotide sequence ID" value="NZ_MPVP01000770.1"/>
</dbReference>
<accession>A0ABX3GFF0</accession>
<evidence type="ECO:0000313" key="1">
    <source>
        <dbReference type="EMBL" id="OMC82729.1"/>
    </source>
</evidence>
<organism evidence="1 2">
    <name type="scientific">Paenibacillus odorifer</name>
    <dbReference type="NCBI Taxonomy" id="189426"/>
    <lineage>
        <taxon>Bacteria</taxon>
        <taxon>Bacillati</taxon>
        <taxon>Bacillota</taxon>
        <taxon>Bacilli</taxon>
        <taxon>Bacillales</taxon>
        <taxon>Paenibacillaceae</taxon>
        <taxon>Paenibacillus</taxon>
    </lineage>
</organism>